<dbReference type="SMART" id="SM00207">
    <property type="entry name" value="TNF"/>
    <property type="match status" value="1"/>
</dbReference>
<sequence>MEKECRVPMAEESERREEEKKFVLCTKANLGLLACTLLLVGCAAAVLLTANQGLSQKDEHLGALKLSMRQTHVRAAIHLDGKYDDETGTVRWQKDTDQSYSQGELTLDNNEIVIPLSGPYFVYSQASYRLTCSSEEEDGEEEEEEESGGLVHISHTVERKSDSVGSGEEPEEDYNSILHSVRTACHRHRHKGHWFTGVYVGAMFNLKRGDRLRVNLTENPNIRSNLDDDNGETFFGVFAL</sequence>
<feature type="compositionally biased region" description="Acidic residues" evidence="5">
    <location>
        <begin position="134"/>
        <end position="147"/>
    </location>
</feature>
<dbReference type="PANTHER" id="PTHR11471:SF23">
    <property type="entry name" value="TUMOR NECROSIS FACTOR"/>
    <property type="match status" value="1"/>
</dbReference>
<dbReference type="GO" id="GO:0005615">
    <property type="term" value="C:extracellular space"/>
    <property type="evidence" value="ECO:0007669"/>
    <property type="project" value="UniProtKB-KW"/>
</dbReference>
<dbReference type="PROSITE" id="PS50049">
    <property type="entry name" value="THD_2"/>
    <property type="match status" value="1"/>
</dbReference>
<name>A0A1W6LRX6_BOLPE</name>
<dbReference type="AlphaFoldDB" id="A0A1W6LRX6"/>
<keyword evidence="6" id="KW-1133">Transmembrane helix</keyword>
<reference evidence="8" key="1">
    <citation type="submission" date="2016-07" db="EMBL/GenBank/DDBJ databases">
        <title>Molecular characterization of a liver expressed antimicrobial peptide 2 (LEAP-2) homolog in the mudskipper, Boleophthalmus pectinirostris: protective effect against Edwardsiella tarda infection via its immunomodulatory function on monocytes/macrophages.</title>
        <authorList>
            <person name="Chen J."/>
            <person name="Chen Q."/>
            <person name="Lu X.-J."/>
            <person name="Chen J."/>
        </authorList>
    </citation>
    <scope>NUCLEOTIDE SEQUENCE</scope>
</reference>
<evidence type="ECO:0000256" key="5">
    <source>
        <dbReference type="SAM" id="MobiDB-lite"/>
    </source>
</evidence>
<evidence type="ECO:0000259" key="7">
    <source>
        <dbReference type="PROSITE" id="PS50049"/>
    </source>
</evidence>
<dbReference type="GO" id="GO:0005125">
    <property type="term" value="F:cytokine activity"/>
    <property type="evidence" value="ECO:0007669"/>
    <property type="project" value="UniProtKB-KW"/>
</dbReference>
<keyword evidence="4 6" id="KW-0472">Membrane</keyword>
<evidence type="ECO:0000256" key="2">
    <source>
        <dbReference type="ARBA" id="ARBA00008670"/>
    </source>
</evidence>
<proteinExistence type="evidence at transcript level"/>
<feature type="region of interest" description="Disordered" evidence="5">
    <location>
        <begin position="132"/>
        <end position="171"/>
    </location>
</feature>
<feature type="domain" description="THD" evidence="7">
    <location>
        <begin position="75"/>
        <end position="240"/>
    </location>
</feature>
<evidence type="ECO:0000256" key="1">
    <source>
        <dbReference type="ARBA" id="ARBA00004370"/>
    </source>
</evidence>
<feature type="transmembrane region" description="Helical" evidence="6">
    <location>
        <begin position="30"/>
        <end position="50"/>
    </location>
</feature>
<comment type="similarity">
    <text evidence="2">Belongs to the tumor necrosis factor family.</text>
</comment>
<comment type="subcellular location">
    <subcellularLocation>
        <location evidence="1">Membrane</location>
    </subcellularLocation>
</comment>
<evidence type="ECO:0000256" key="4">
    <source>
        <dbReference type="ARBA" id="ARBA00023136"/>
    </source>
</evidence>
<dbReference type="InterPro" id="IPR006052">
    <property type="entry name" value="TNF_dom"/>
</dbReference>
<protein>
    <submittedName>
        <fullName evidence="8">Tumor necrosis factor alpha</fullName>
    </submittedName>
</protein>
<dbReference type="GO" id="GO:0005164">
    <property type="term" value="F:tumor necrosis factor receptor binding"/>
    <property type="evidence" value="ECO:0007669"/>
    <property type="project" value="InterPro"/>
</dbReference>
<dbReference type="CDD" id="cd00184">
    <property type="entry name" value="TNF"/>
    <property type="match status" value="1"/>
</dbReference>
<keyword evidence="6" id="KW-0812">Transmembrane</keyword>
<dbReference type="EMBL" id="KX492896">
    <property type="protein sequence ID" value="ARN59418.1"/>
    <property type="molecule type" value="mRNA"/>
</dbReference>
<evidence type="ECO:0000256" key="6">
    <source>
        <dbReference type="SAM" id="Phobius"/>
    </source>
</evidence>
<dbReference type="InterPro" id="IPR008983">
    <property type="entry name" value="Tumour_necrosis_fac-like_dom"/>
</dbReference>
<dbReference type="Gene3D" id="2.60.120.40">
    <property type="match status" value="1"/>
</dbReference>
<evidence type="ECO:0000313" key="8">
    <source>
        <dbReference type="EMBL" id="ARN59418.1"/>
    </source>
</evidence>
<dbReference type="PANTHER" id="PTHR11471">
    <property type="entry name" value="TUMOR NECROSIS FACTOR FAMILY MEMBER"/>
    <property type="match status" value="1"/>
</dbReference>
<keyword evidence="3" id="KW-0202">Cytokine</keyword>
<dbReference type="SUPFAM" id="SSF49842">
    <property type="entry name" value="TNF-like"/>
    <property type="match status" value="1"/>
</dbReference>
<dbReference type="GO" id="GO:0006955">
    <property type="term" value="P:immune response"/>
    <property type="evidence" value="ECO:0007669"/>
    <property type="project" value="InterPro"/>
</dbReference>
<dbReference type="GO" id="GO:0016020">
    <property type="term" value="C:membrane"/>
    <property type="evidence" value="ECO:0007669"/>
    <property type="project" value="UniProtKB-SubCell"/>
</dbReference>
<accession>A0A1W6LRX6</accession>
<organism evidence="8">
    <name type="scientific">Boleophthalmus pectinirostris</name>
    <name type="common">Great blue-spotted mudskipper</name>
    <name type="synonym">Gobius pectinirostris</name>
    <dbReference type="NCBI Taxonomy" id="150288"/>
    <lineage>
        <taxon>Eukaryota</taxon>
        <taxon>Metazoa</taxon>
        <taxon>Chordata</taxon>
        <taxon>Craniata</taxon>
        <taxon>Vertebrata</taxon>
        <taxon>Euteleostomi</taxon>
        <taxon>Actinopterygii</taxon>
        <taxon>Neopterygii</taxon>
        <taxon>Teleostei</taxon>
        <taxon>Neoteleostei</taxon>
        <taxon>Acanthomorphata</taxon>
        <taxon>Gobiaria</taxon>
        <taxon>Gobiiformes</taxon>
        <taxon>Gobioidei</taxon>
        <taxon>Gobiidae</taxon>
        <taxon>Oxudercinae</taxon>
        <taxon>Boleophthalmus</taxon>
    </lineage>
</organism>
<evidence type="ECO:0000256" key="3">
    <source>
        <dbReference type="ARBA" id="ARBA00022514"/>
    </source>
</evidence>
<dbReference type="Pfam" id="PF00229">
    <property type="entry name" value="TNF"/>
    <property type="match status" value="1"/>
</dbReference>